<organism evidence="2 3">
    <name type="scientific">Fimbriiglobus ruber</name>
    <dbReference type="NCBI Taxonomy" id="1908690"/>
    <lineage>
        <taxon>Bacteria</taxon>
        <taxon>Pseudomonadati</taxon>
        <taxon>Planctomycetota</taxon>
        <taxon>Planctomycetia</taxon>
        <taxon>Gemmatales</taxon>
        <taxon>Gemmataceae</taxon>
        <taxon>Fimbriiglobus</taxon>
    </lineage>
</organism>
<feature type="region of interest" description="Disordered" evidence="1">
    <location>
        <begin position="1"/>
        <end position="24"/>
    </location>
</feature>
<dbReference type="AlphaFoldDB" id="A0A225DKX2"/>
<gene>
    <name evidence="2" type="ORF">FRUB_03691</name>
</gene>
<protein>
    <submittedName>
        <fullName evidence="2">Uncharacterized protein</fullName>
    </submittedName>
</protein>
<keyword evidence="3" id="KW-1185">Reference proteome</keyword>
<accession>A0A225DKX2</accession>
<dbReference type="Proteomes" id="UP000214646">
    <property type="component" value="Unassembled WGS sequence"/>
</dbReference>
<comment type="caution">
    <text evidence="2">The sequence shown here is derived from an EMBL/GenBank/DDBJ whole genome shotgun (WGS) entry which is preliminary data.</text>
</comment>
<reference evidence="3" key="1">
    <citation type="submission" date="2017-06" db="EMBL/GenBank/DDBJ databases">
        <title>Genome analysis of Fimbriiglobus ruber SP5, the first member of the order Planctomycetales with confirmed chitinolytic capability.</title>
        <authorList>
            <person name="Ravin N.V."/>
            <person name="Rakitin A.L."/>
            <person name="Ivanova A.A."/>
            <person name="Beletsky A.V."/>
            <person name="Kulichevskaya I.S."/>
            <person name="Mardanov A.V."/>
            <person name="Dedysh S.N."/>
        </authorList>
    </citation>
    <scope>NUCLEOTIDE SEQUENCE [LARGE SCALE GENOMIC DNA]</scope>
    <source>
        <strain evidence="3">SP5</strain>
    </source>
</reference>
<dbReference type="RefSeq" id="WP_088254896.1">
    <property type="nucleotide sequence ID" value="NZ_NIDE01000005.1"/>
</dbReference>
<proteinExistence type="predicted"/>
<evidence type="ECO:0000313" key="2">
    <source>
        <dbReference type="EMBL" id="OWK41613.1"/>
    </source>
</evidence>
<dbReference type="EMBL" id="NIDE01000005">
    <property type="protein sequence ID" value="OWK41613.1"/>
    <property type="molecule type" value="Genomic_DNA"/>
</dbReference>
<sequence length="191" mass="20798">MGLFDFLRPKPQKSSTGDPGGGDLPEARCHHYTLAHYALRQMAFAEPLTFLGTLASPGAHGFLARMIGNVSEFCTEREPRSDFGAEDLTVHKVRVGRYPGAVIEMPRPRAAAEAFFVAAVLMADLERGRPDPQDLTLRYLTLEKGFVFGGPPRTVLCEWTADGKHLNYGDGPPPELQAFVGAVEALLSKGE</sequence>
<dbReference type="OrthoDB" id="285138at2"/>
<name>A0A225DKX2_9BACT</name>
<evidence type="ECO:0000256" key="1">
    <source>
        <dbReference type="SAM" id="MobiDB-lite"/>
    </source>
</evidence>
<evidence type="ECO:0000313" key="3">
    <source>
        <dbReference type="Proteomes" id="UP000214646"/>
    </source>
</evidence>